<dbReference type="PANTHER" id="PTHR35863:SF1">
    <property type="entry name" value="COBALT-PRECORRIN-5B C(1)-METHYLTRANSFERASE"/>
    <property type="match status" value="1"/>
</dbReference>
<dbReference type="EMBL" id="CP001810">
    <property type="protein sequence ID" value="ADL33993.1"/>
    <property type="molecule type" value="Genomic_DNA"/>
</dbReference>
<keyword evidence="1" id="KW-0169">Cobalamin biosynthesis</keyword>
<reference evidence="5 6" key="1">
    <citation type="journal article" date="2010" name="PLoS ONE">
        <title>The glycobiome of the rumen bacterium Butyrivibrio proteoclasticus B316(T) highlights adaptation to a polysaccharide-rich environment.</title>
        <authorList>
            <person name="Kelly W.J."/>
            <person name="Leahy S.C."/>
            <person name="Altermann E."/>
            <person name="Yeoman C.J."/>
            <person name="Dunne J.C."/>
            <person name="Kong Z."/>
            <person name="Pacheco D.M."/>
            <person name="Li D."/>
            <person name="Noel S.J."/>
            <person name="Moon C.D."/>
            <person name="Cookson A.L."/>
            <person name="Attwood G.T."/>
        </authorList>
    </citation>
    <scope>NUCLEOTIDE SEQUENCE [LARGE SCALE GENOMIC DNA]</scope>
    <source>
        <strain evidence="6">ATCC 51982 / DSM 14932 / B316</strain>
    </source>
</reference>
<dbReference type="PANTHER" id="PTHR35863">
    <property type="entry name" value="COBALT-PRECORRIN-5B C(1)-METHYLTRANSFERASE"/>
    <property type="match status" value="1"/>
</dbReference>
<sequence length="401" mass="43371">MDRFTVKDQNSLLSSPVSSGDCMAAAAQAAASDLLFRIRFENIIVYHGTASRIYPVKRIDENCNIRQSEYSCLVEGATPPDIKDRAEIRVCVSYIDDFTKISDKAHVDPRFANLFLDGAEGIGTAMGKRPGYQDGEALIEKPVRDSVFETVANVCDISDGAQLLLIKVSCPEGMMIAAGNVMGQTTFTGGITIMGEHATISKIHQRDITDSIDFQIKKQVDLGVSSVLVSPGNYCADKINSQLHVPLTTAAHCYNYPGQAIDSCVSYGVTNMLLVGNVGKLIKLAAGITNTNSFASDGRREIFAAHTAIVGGTSSQVRTVMNCLTCDEILALLTSWGIRDRVMSSIMNSIAEYCTIRSRGRLNLAVALFSEEFGLLGATINTKNVLVKVSQEQFALSLKLK</sequence>
<evidence type="ECO:0000313" key="6">
    <source>
        <dbReference type="Proteomes" id="UP000001299"/>
    </source>
</evidence>
<evidence type="ECO:0000256" key="4">
    <source>
        <dbReference type="ARBA" id="ARBA00022691"/>
    </source>
</evidence>
<keyword evidence="3" id="KW-0808">Transferase</keyword>
<dbReference type="InterPro" id="IPR036074">
    <property type="entry name" value="CbiD_sf"/>
</dbReference>
<dbReference type="Gene3D" id="3.30.2110.10">
    <property type="entry name" value="CbiD-like"/>
    <property type="match status" value="1"/>
</dbReference>
<accession>E0S2M6</accession>
<dbReference type="RefSeq" id="WP_013280647.1">
    <property type="nucleotide sequence ID" value="NC_014387.1"/>
</dbReference>
<dbReference type="Pfam" id="PF01888">
    <property type="entry name" value="CbiD"/>
    <property type="match status" value="1"/>
</dbReference>
<gene>
    <name evidence="5" type="primary">cbiD</name>
    <name evidence="5" type="ordered locus">bpr_I1255</name>
</gene>
<keyword evidence="2" id="KW-0489">Methyltransferase</keyword>
<keyword evidence="6" id="KW-1185">Reference proteome</keyword>
<organism evidence="5 6">
    <name type="scientific">Butyrivibrio proteoclasticus (strain ATCC 51982 / DSM 14932 / B316)</name>
    <name type="common">Clostridium proteoclasticum</name>
    <dbReference type="NCBI Taxonomy" id="515622"/>
    <lineage>
        <taxon>Bacteria</taxon>
        <taxon>Bacillati</taxon>
        <taxon>Bacillota</taxon>
        <taxon>Clostridia</taxon>
        <taxon>Lachnospirales</taxon>
        <taxon>Lachnospiraceae</taxon>
        <taxon>Butyrivibrio</taxon>
    </lineage>
</organism>
<dbReference type="Proteomes" id="UP000001299">
    <property type="component" value="Chromosome 1"/>
</dbReference>
<dbReference type="InterPro" id="IPR002748">
    <property type="entry name" value="CbiD"/>
</dbReference>
<evidence type="ECO:0000256" key="2">
    <source>
        <dbReference type="ARBA" id="ARBA00022603"/>
    </source>
</evidence>
<dbReference type="STRING" id="515622.bpr_I1255"/>
<dbReference type="eggNOG" id="COG1903">
    <property type="taxonomic scope" value="Bacteria"/>
</dbReference>
<dbReference type="GO" id="GO:0032259">
    <property type="term" value="P:methylation"/>
    <property type="evidence" value="ECO:0007669"/>
    <property type="project" value="UniProtKB-KW"/>
</dbReference>
<protein>
    <submittedName>
        <fullName evidence="5">Cobalamin biosynthesis protein CbiD</fullName>
    </submittedName>
</protein>
<evidence type="ECO:0000256" key="1">
    <source>
        <dbReference type="ARBA" id="ARBA00022573"/>
    </source>
</evidence>
<proteinExistence type="predicted"/>
<evidence type="ECO:0000313" key="5">
    <source>
        <dbReference type="EMBL" id="ADL33993.1"/>
    </source>
</evidence>
<keyword evidence="4" id="KW-0949">S-adenosyl-L-methionine</keyword>
<dbReference type="SUPFAM" id="SSF111342">
    <property type="entry name" value="CbiD-like"/>
    <property type="match status" value="1"/>
</dbReference>
<dbReference type="GO" id="GO:0009236">
    <property type="term" value="P:cobalamin biosynthetic process"/>
    <property type="evidence" value="ECO:0007669"/>
    <property type="project" value="UniProtKB-KW"/>
</dbReference>
<dbReference type="AlphaFoldDB" id="E0S2M6"/>
<dbReference type="KEGG" id="bpb:bpr_I1255"/>
<name>E0S2M6_BUTPB</name>
<dbReference type="HOGENOM" id="CLU_686395_0_0_9"/>
<dbReference type="GO" id="GO:0008168">
    <property type="term" value="F:methyltransferase activity"/>
    <property type="evidence" value="ECO:0007669"/>
    <property type="project" value="UniProtKB-KW"/>
</dbReference>
<evidence type="ECO:0000256" key="3">
    <source>
        <dbReference type="ARBA" id="ARBA00022679"/>
    </source>
</evidence>